<dbReference type="GO" id="GO:0006884">
    <property type="term" value="P:cell volume homeostasis"/>
    <property type="evidence" value="ECO:0007669"/>
    <property type="project" value="TreeGrafter"/>
</dbReference>
<keyword evidence="4 6" id="KW-0472">Membrane</keyword>
<feature type="transmembrane region" description="Helical" evidence="6">
    <location>
        <begin position="380"/>
        <end position="399"/>
    </location>
</feature>
<feature type="transmembrane region" description="Helical" evidence="6">
    <location>
        <begin position="479"/>
        <end position="501"/>
    </location>
</feature>
<keyword evidence="2 6" id="KW-0812">Transmembrane</keyword>
<dbReference type="Proteomes" id="UP000198287">
    <property type="component" value="Unassembled WGS sequence"/>
</dbReference>
<name>A0A226EW96_FOLCA</name>
<dbReference type="Gene3D" id="1.20.1740.10">
    <property type="entry name" value="Amino acid/polyamine transporter I"/>
    <property type="match status" value="1"/>
</dbReference>
<dbReference type="PANTHER" id="PTHR11827">
    <property type="entry name" value="SOLUTE CARRIER FAMILY 12, CATION COTRANSPORTERS"/>
    <property type="match status" value="1"/>
</dbReference>
<accession>A0A226EW96</accession>
<feature type="transmembrane region" description="Helical" evidence="6">
    <location>
        <begin position="259"/>
        <end position="283"/>
    </location>
</feature>
<comment type="subcellular location">
    <subcellularLocation>
        <location evidence="1">Membrane</location>
        <topology evidence="1">Multi-pass membrane protein</topology>
    </subcellularLocation>
</comment>
<keyword evidence="3 6" id="KW-1133">Transmembrane helix</keyword>
<feature type="transmembrane region" description="Helical" evidence="6">
    <location>
        <begin position="295"/>
        <end position="317"/>
    </location>
</feature>
<evidence type="ECO:0000256" key="4">
    <source>
        <dbReference type="ARBA" id="ARBA00023136"/>
    </source>
</evidence>
<dbReference type="FunFam" id="1.20.1740.10:FF:000022">
    <property type="entry name" value="Bumetanide-sensitive na-k-cl cotransport protein"/>
    <property type="match status" value="1"/>
</dbReference>
<organism evidence="9 10">
    <name type="scientific">Folsomia candida</name>
    <name type="common">Springtail</name>
    <dbReference type="NCBI Taxonomy" id="158441"/>
    <lineage>
        <taxon>Eukaryota</taxon>
        <taxon>Metazoa</taxon>
        <taxon>Ecdysozoa</taxon>
        <taxon>Arthropoda</taxon>
        <taxon>Hexapoda</taxon>
        <taxon>Collembola</taxon>
        <taxon>Entomobryomorpha</taxon>
        <taxon>Isotomoidea</taxon>
        <taxon>Isotomidae</taxon>
        <taxon>Proisotominae</taxon>
        <taxon>Folsomia</taxon>
    </lineage>
</organism>
<protein>
    <submittedName>
        <fullName evidence="9">Bumetanide-sensitive sodium-(Potassium)-chloride cotransporter</fullName>
    </submittedName>
</protein>
<feature type="region of interest" description="Disordered" evidence="5">
    <location>
        <begin position="1"/>
        <end position="66"/>
    </location>
</feature>
<feature type="compositionally biased region" description="Basic and acidic residues" evidence="5">
    <location>
        <begin position="25"/>
        <end position="48"/>
    </location>
</feature>
<feature type="transmembrane region" description="Helical" evidence="6">
    <location>
        <begin position="600"/>
        <end position="617"/>
    </location>
</feature>
<feature type="transmembrane region" description="Helical" evidence="6">
    <location>
        <begin position="658"/>
        <end position="676"/>
    </location>
</feature>
<comment type="caution">
    <text evidence="9">The sequence shown here is derived from an EMBL/GenBank/DDBJ whole genome shotgun (WGS) entry which is preliminary data.</text>
</comment>
<evidence type="ECO:0000256" key="6">
    <source>
        <dbReference type="SAM" id="Phobius"/>
    </source>
</evidence>
<dbReference type="InterPro" id="IPR004842">
    <property type="entry name" value="SLC12A_fam"/>
</dbReference>
<dbReference type="InterPro" id="IPR018491">
    <property type="entry name" value="SLC12_C"/>
</dbReference>
<proteinExistence type="predicted"/>
<evidence type="ECO:0000259" key="8">
    <source>
        <dbReference type="Pfam" id="PF03522"/>
    </source>
</evidence>
<evidence type="ECO:0000313" key="10">
    <source>
        <dbReference type="Proteomes" id="UP000198287"/>
    </source>
</evidence>
<feature type="domain" description="Amino acid permease/ SLC12A" evidence="7">
    <location>
        <begin position="234"/>
        <end position="741"/>
    </location>
</feature>
<evidence type="ECO:0000259" key="7">
    <source>
        <dbReference type="Pfam" id="PF00324"/>
    </source>
</evidence>
<dbReference type="NCBIfam" id="TIGR00930">
    <property type="entry name" value="2a30"/>
    <property type="match status" value="1"/>
</dbReference>
<dbReference type="Pfam" id="PF03522">
    <property type="entry name" value="SLC12"/>
    <property type="match status" value="1"/>
</dbReference>
<evidence type="ECO:0000256" key="1">
    <source>
        <dbReference type="ARBA" id="ARBA00004141"/>
    </source>
</evidence>
<dbReference type="OMA" id="PHNLENY"/>
<dbReference type="EMBL" id="LNIX01000001">
    <property type="protein sequence ID" value="OXA61873.1"/>
    <property type="molecule type" value="Genomic_DNA"/>
</dbReference>
<evidence type="ECO:0000256" key="5">
    <source>
        <dbReference type="SAM" id="MobiDB-lite"/>
    </source>
</evidence>
<dbReference type="GO" id="GO:0055075">
    <property type="term" value="P:potassium ion homeostasis"/>
    <property type="evidence" value="ECO:0007669"/>
    <property type="project" value="TreeGrafter"/>
</dbReference>
<dbReference type="GO" id="GO:0055064">
    <property type="term" value="P:chloride ion homeostasis"/>
    <property type="evidence" value="ECO:0007669"/>
    <property type="project" value="TreeGrafter"/>
</dbReference>
<keyword evidence="10" id="KW-1185">Reference proteome</keyword>
<feature type="transmembrane region" description="Helical" evidence="6">
    <location>
        <begin position="234"/>
        <end position="253"/>
    </location>
</feature>
<dbReference type="OrthoDB" id="2020542at2759"/>
<gene>
    <name evidence="9" type="ORF">Fcan01_02876</name>
</gene>
<dbReference type="GO" id="GO:0016020">
    <property type="term" value="C:membrane"/>
    <property type="evidence" value="ECO:0007669"/>
    <property type="project" value="UniProtKB-SubCell"/>
</dbReference>
<feature type="transmembrane region" description="Helical" evidence="6">
    <location>
        <begin position="355"/>
        <end position="374"/>
    </location>
</feature>
<dbReference type="AlphaFoldDB" id="A0A226EW96"/>
<dbReference type="GO" id="GO:0008511">
    <property type="term" value="F:sodium:potassium:chloride symporter activity"/>
    <property type="evidence" value="ECO:0007669"/>
    <property type="project" value="TreeGrafter"/>
</dbReference>
<evidence type="ECO:0000313" key="9">
    <source>
        <dbReference type="EMBL" id="OXA61873.1"/>
    </source>
</evidence>
<dbReference type="GO" id="GO:1990573">
    <property type="term" value="P:potassium ion import across plasma membrane"/>
    <property type="evidence" value="ECO:0007669"/>
    <property type="project" value="TreeGrafter"/>
</dbReference>
<reference evidence="9 10" key="1">
    <citation type="submission" date="2015-12" db="EMBL/GenBank/DDBJ databases">
        <title>The genome of Folsomia candida.</title>
        <authorList>
            <person name="Faddeeva A."/>
            <person name="Derks M.F."/>
            <person name="Anvar Y."/>
            <person name="Smit S."/>
            <person name="Van Straalen N."/>
            <person name="Roelofs D."/>
        </authorList>
    </citation>
    <scope>NUCLEOTIDE SEQUENCE [LARGE SCALE GENOMIC DNA]</scope>
    <source>
        <strain evidence="9 10">VU population</strain>
        <tissue evidence="9">Whole body</tissue>
    </source>
</reference>
<feature type="compositionally biased region" description="Polar residues" evidence="5">
    <location>
        <begin position="49"/>
        <end position="59"/>
    </location>
</feature>
<evidence type="ECO:0000256" key="2">
    <source>
        <dbReference type="ARBA" id="ARBA00022692"/>
    </source>
</evidence>
<sequence>MASGSAAGGSTRHKSENPAISPEIIRFRVDRVNSRDVGCHRATVRESKTSTTSGSNPTSDNRDNLPYITSYPLHKYEPPSPSSSGDTVDLISSPTGSGFFSNPINFAVRRFSNKQNLSEVGIPISATMDQNHPPPQRKFSLAGILGRKKSSNLPELDDFHTTNNTTALYGKSLNKYTHDALPKMENYRDILDFNAAQRPTIDELHEEYFRRKSMAHPEDAPATNVVKFGWIEGCLVRCLLNIWGVMLFLRLSWMTAHAGIAHSMIIIVISTVVTTITTLSMSAVSTNGEIKGGGIYFMIARTIGPEWGGAVGIIFSFSNFGMAALNTVGFSESFISLLQTHGVKIVDGAQNDNRIISCLTIIILQSIIVIGMEWEAKAQMGLLVILLVAMIDFVVGAFMGPKGTEEVAKGWVGLSGPLFLENFGPGYKLSDGIQQDFFSIFSIFFPAVAGIQAGASISGDLKNPEFNFLYDFWDVSAEAIPKGTLLAIFITSGSYAAFSLLAGTGVLREASGIVDEVGNGTFTNCTGRQCQWGLYNDYQVMQLVSAFGPVIYAGCFAATLSSALSCMVSGAKTMQALCKDKVYPYLTKFGIGYGKTDDPYWSYAVGFLIAVIFILIADLNALAALISNMFMTVYALLNFSAFHASLVRPPSWRPTFRYYNTWICLIGAILCVVVMFMMSWAYALLSLGCAIALYCGVIYRKPAELNWGTSTQAQTYSDALSALQTLTDQQDHVKNYRPQILCLSGFPSSRPALVDFANLITKKQSLLICGHIVKERQSTRVRKAMIKRGYDWLHERRIKAFYVLVDNVTFDEGTQALLQATGIGKLAPNIVLLGYKSNWQTCPKDELRDFFTTIHECFDNHMSMAILRVKEGLDCSHLVGSLSPDGMIKNDSQGSLGGYVNNGMELDATDPNESGSPQNHKEEEIQHENMFGKKGNKSADGVLGVYRGPDGTEVPKDIVENLSLFLTKQSKGTIDVWWLYDDGGNSLRLTLLLPYIVNQRKNWQQCKLRVFALANKKEQMEQEMKSMAILLAKFRIDYSDLTVIPDITRRTDTNAPGRVLFDSLIKDFRGDPDDSDNPETVIGESELFSMKEKTNRHLRLRELLLEHSQNSNLIVMTLPIPRKGNVSAPLYMAWLEMLTRDMPPFLLVRGNQASVLTFYS</sequence>
<feature type="domain" description="SLC12A transporter C-terminal" evidence="8">
    <location>
        <begin position="750"/>
        <end position="1160"/>
    </location>
</feature>
<dbReference type="PANTHER" id="PTHR11827:SF48">
    <property type="entry name" value="GH09711P"/>
    <property type="match status" value="1"/>
</dbReference>
<dbReference type="GO" id="GO:0055078">
    <property type="term" value="P:sodium ion homeostasis"/>
    <property type="evidence" value="ECO:0007669"/>
    <property type="project" value="TreeGrafter"/>
</dbReference>
<dbReference type="InterPro" id="IPR004841">
    <property type="entry name" value="AA-permease/SLC12A_dom"/>
</dbReference>
<dbReference type="Pfam" id="PF00324">
    <property type="entry name" value="AA_permease"/>
    <property type="match status" value="1"/>
</dbReference>
<evidence type="ECO:0000256" key="3">
    <source>
        <dbReference type="ARBA" id="ARBA00022989"/>
    </source>
</evidence>
<feature type="transmembrane region" description="Helical" evidence="6">
    <location>
        <begin position="437"/>
        <end position="459"/>
    </location>
</feature>